<name>A0ABW1UPB7_9LACO</name>
<evidence type="ECO:0000313" key="1">
    <source>
        <dbReference type="EMBL" id="MFC6314866.1"/>
    </source>
</evidence>
<organism evidence="1 2">
    <name type="scientific">Lapidilactobacillus achengensis</name>
    <dbReference type="NCBI Taxonomy" id="2486000"/>
    <lineage>
        <taxon>Bacteria</taxon>
        <taxon>Bacillati</taxon>
        <taxon>Bacillota</taxon>
        <taxon>Bacilli</taxon>
        <taxon>Lactobacillales</taxon>
        <taxon>Lactobacillaceae</taxon>
        <taxon>Lapidilactobacillus</taxon>
    </lineage>
</organism>
<gene>
    <name evidence="1" type="ORF">ACFQHW_04690</name>
</gene>
<keyword evidence="2" id="KW-1185">Reference proteome</keyword>
<evidence type="ECO:0000313" key="2">
    <source>
        <dbReference type="Proteomes" id="UP001596310"/>
    </source>
</evidence>
<proteinExistence type="predicted"/>
<dbReference type="RefSeq" id="WP_263853250.1">
    <property type="nucleotide sequence ID" value="NZ_JBHSSM010000014.1"/>
</dbReference>
<dbReference type="Proteomes" id="UP001596310">
    <property type="component" value="Unassembled WGS sequence"/>
</dbReference>
<dbReference type="EMBL" id="JBHSSM010000014">
    <property type="protein sequence ID" value="MFC6314866.1"/>
    <property type="molecule type" value="Genomic_DNA"/>
</dbReference>
<accession>A0ABW1UPB7</accession>
<sequence length="44" mass="4788">MIHQELALVDQVDCTGVANLRIVTTNRGRQLRGSSSIDHSLLVA</sequence>
<comment type="caution">
    <text evidence="1">The sequence shown here is derived from an EMBL/GenBank/DDBJ whole genome shotgun (WGS) entry which is preliminary data.</text>
</comment>
<protein>
    <submittedName>
        <fullName evidence="1">Uncharacterized protein</fullName>
    </submittedName>
</protein>
<reference evidence="2" key="1">
    <citation type="journal article" date="2019" name="Int. J. Syst. Evol. Microbiol.">
        <title>The Global Catalogue of Microorganisms (GCM) 10K type strain sequencing project: providing services to taxonomists for standard genome sequencing and annotation.</title>
        <authorList>
            <consortium name="The Broad Institute Genomics Platform"/>
            <consortium name="The Broad Institute Genome Sequencing Center for Infectious Disease"/>
            <person name="Wu L."/>
            <person name="Ma J."/>
        </authorList>
    </citation>
    <scope>NUCLEOTIDE SEQUENCE [LARGE SCALE GENOMIC DNA]</scope>
    <source>
        <strain evidence="2">CCM 8897</strain>
    </source>
</reference>